<dbReference type="EMBL" id="BPLR01003996">
    <property type="protein sequence ID" value="GIX91142.1"/>
    <property type="molecule type" value="Genomic_DNA"/>
</dbReference>
<organism evidence="1 2">
    <name type="scientific">Caerostris extrusa</name>
    <name type="common">Bark spider</name>
    <name type="synonym">Caerostris bankana</name>
    <dbReference type="NCBI Taxonomy" id="172846"/>
    <lineage>
        <taxon>Eukaryota</taxon>
        <taxon>Metazoa</taxon>
        <taxon>Ecdysozoa</taxon>
        <taxon>Arthropoda</taxon>
        <taxon>Chelicerata</taxon>
        <taxon>Arachnida</taxon>
        <taxon>Araneae</taxon>
        <taxon>Araneomorphae</taxon>
        <taxon>Entelegynae</taxon>
        <taxon>Araneoidea</taxon>
        <taxon>Araneidae</taxon>
        <taxon>Caerostris</taxon>
    </lineage>
</organism>
<evidence type="ECO:0000313" key="2">
    <source>
        <dbReference type="Proteomes" id="UP001054945"/>
    </source>
</evidence>
<accession>A0AAV4P1S0</accession>
<dbReference type="Proteomes" id="UP001054945">
    <property type="component" value="Unassembled WGS sequence"/>
</dbReference>
<reference evidence="1 2" key="1">
    <citation type="submission" date="2021-06" db="EMBL/GenBank/DDBJ databases">
        <title>Caerostris extrusa draft genome.</title>
        <authorList>
            <person name="Kono N."/>
            <person name="Arakawa K."/>
        </authorList>
    </citation>
    <scope>NUCLEOTIDE SEQUENCE [LARGE SCALE GENOMIC DNA]</scope>
</reference>
<sequence>MNGFHSEQQYTMKHTLNYRLFWTPSPVVREGPFWRTVMSCERTICIPQMKETLLESEEMNTAGCTAAESEEFLNENDMHSSLIFIIEFIFVDELILRLCDITSGMKVKISCGII</sequence>
<gene>
    <name evidence="1" type="ORF">CEXT_269981</name>
</gene>
<proteinExistence type="predicted"/>
<keyword evidence="2" id="KW-1185">Reference proteome</keyword>
<dbReference type="AlphaFoldDB" id="A0AAV4P1S0"/>
<protein>
    <submittedName>
        <fullName evidence="1">Uncharacterized protein</fullName>
    </submittedName>
</protein>
<name>A0AAV4P1S0_CAEEX</name>
<comment type="caution">
    <text evidence="1">The sequence shown here is derived from an EMBL/GenBank/DDBJ whole genome shotgun (WGS) entry which is preliminary data.</text>
</comment>
<evidence type="ECO:0000313" key="1">
    <source>
        <dbReference type="EMBL" id="GIX91142.1"/>
    </source>
</evidence>